<accession>A0A6N8J754</accession>
<keyword evidence="1" id="KW-0812">Transmembrane</keyword>
<sequence length="66" mass="7085">MKKAMIAATIVGIAAAGVILYLTKKETVKGILDEISGGAEDAGRLATRHLRKTQKKINNILHENLS</sequence>
<dbReference type="RefSeq" id="WP_157298736.1">
    <property type="nucleotide sequence ID" value="NZ_BAAAZB010000005.1"/>
</dbReference>
<gene>
    <name evidence="2" type="ORF">GO495_05890</name>
</gene>
<reference evidence="2 3" key="1">
    <citation type="submission" date="2019-12" db="EMBL/GenBank/DDBJ databases">
        <title>The draft genomic sequence of strain Chitinophaga oryziterrae JCM 16595.</title>
        <authorList>
            <person name="Zhang X."/>
        </authorList>
    </citation>
    <scope>NUCLEOTIDE SEQUENCE [LARGE SCALE GENOMIC DNA]</scope>
    <source>
        <strain evidence="2 3">JCM 16595</strain>
    </source>
</reference>
<organism evidence="2 3">
    <name type="scientific">Chitinophaga oryziterrae</name>
    <dbReference type="NCBI Taxonomy" id="1031224"/>
    <lineage>
        <taxon>Bacteria</taxon>
        <taxon>Pseudomonadati</taxon>
        <taxon>Bacteroidota</taxon>
        <taxon>Chitinophagia</taxon>
        <taxon>Chitinophagales</taxon>
        <taxon>Chitinophagaceae</taxon>
        <taxon>Chitinophaga</taxon>
    </lineage>
</organism>
<keyword evidence="1" id="KW-1133">Transmembrane helix</keyword>
<evidence type="ECO:0000313" key="2">
    <source>
        <dbReference type="EMBL" id="MVT40106.1"/>
    </source>
</evidence>
<comment type="caution">
    <text evidence="2">The sequence shown here is derived from an EMBL/GenBank/DDBJ whole genome shotgun (WGS) entry which is preliminary data.</text>
</comment>
<name>A0A6N8J754_9BACT</name>
<proteinExistence type="predicted"/>
<keyword evidence="3" id="KW-1185">Reference proteome</keyword>
<protein>
    <recommendedName>
        <fullName evidence="4">YtxH domain-containing protein</fullName>
    </recommendedName>
</protein>
<feature type="transmembrane region" description="Helical" evidence="1">
    <location>
        <begin position="6"/>
        <end position="23"/>
    </location>
</feature>
<dbReference type="Proteomes" id="UP000468388">
    <property type="component" value="Unassembled WGS sequence"/>
</dbReference>
<evidence type="ECO:0000256" key="1">
    <source>
        <dbReference type="SAM" id="Phobius"/>
    </source>
</evidence>
<evidence type="ECO:0008006" key="4">
    <source>
        <dbReference type="Google" id="ProtNLM"/>
    </source>
</evidence>
<dbReference type="OrthoDB" id="680868at2"/>
<dbReference type="AlphaFoldDB" id="A0A6N8J754"/>
<evidence type="ECO:0000313" key="3">
    <source>
        <dbReference type="Proteomes" id="UP000468388"/>
    </source>
</evidence>
<dbReference type="EMBL" id="WRXO01000001">
    <property type="protein sequence ID" value="MVT40106.1"/>
    <property type="molecule type" value="Genomic_DNA"/>
</dbReference>
<keyword evidence="1" id="KW-0472">Membrane</keyword>